<feature type="compositionally biased region" description="Low complexity" evidence="1">
    <location>
        <begin position="248"/>
        <end position="257"/>
    </location>
</feature>
<evidence type="ECO:0000313" key="2">
    <source>
        <dbReference type="EMBL" id="KAF7354746.1"/>
    </source>
</evidence>
<dbReference type="EMBL" id="JACAZH010000011">
    <property type="protein sequence ID" value="KAF7354746.1"/>
    <property type="molecule type" value="Genomic_DNA"/>
</dbReference>
<sequence>MSTAKPPTSSACIQAAIQKSIQLSTPTLRHYLDTFAISQWVTDVSDDVLERVCHAGELALDQCFLDQLCRFPVAETMKVQLFSAHTLALIVTNSDLNVELISERSAAEFIRIIFGVLFNRVDRHQLQRSFDDLFNPIITSTHMAFTAYNKQKDVDSKTQRRRKLADGDLERFASVRNSFRLLHSNGPPATAQLRLGLGPIGQAVATVSEFASREVDAFMGIARGCPAAFVTGFKLGLFPPVPLNVVPRASSPRSPSPNTSHSVLATPRRPSKPYLRASAPSPPSPQRRINHANCLRTVSQDRSSVASSSAIPRRRIYTTFSPPPLFSSSSGPNRTLVLNTGPSSRTPVLNTKPSSQI</sequence>
<proteinExistence type="predicted"/>
<feature type="compositionally biased region" description="Polar residues" evidence="1">
    <location>
        <begin position="336"/>
        <end position="357"/>
    </location>
</feature>
<keyword evidence="3" id="KW-1185">Reference proteome</keyword>
<organism evidence="2 3">
    <name type="scientific">Mycena sanguinolenta</name>
    <dbReference type="NCBI Taxonomy" id="230812"/>
    <lineage>
        <taxon>Eukaryota</taxon>
        <taxon>Fungi</taxon>
        <taxon>Dikarya</taxon>
        <taxon>Basidiomycota</taxon>
        <taxon>Agaricomycotina</taxon>
        <taxon>Agaricomycetes</taxon>
        <taxon>Agaricomycetidae</taxon>
        <taxon>Agaricales</taxon>
        <taxon>Marasmiineae</taxon>
        <taxon>Mycenaceae</taxon>
        <taxon>Mycena</taxon>
    </lineage>
</organism>
<dbReference type="OrthoDB" id="3066394at2759"/>
<comment type="caution">
    <text evidence="2">The sequence shown here is derived from an EMBL/GenBank/DDBJ whole genome shotgun (WGS) entry which is preliminary data.</text>
</comment>
<gene>
    <name evidence="2" type="ORF">MSAN_01388700</name>
</gene>
<accession>A0A8H7D0K6</accession>
<feature type="region of interest" description="Disordered" evidence="1">
    <location>
        <begin position="248"/>
        <end position="289"/>
    </location>
</feature>
<feature type="region of interest" description="Disordered" evidence="1">
    <location>
        <begin position="321"/>
        <end position="357"/>
    </location>
</feature>
<name>A0A8H7D0K6_9AGAR</name>
<evidence type="ECO:0000256" key="1">
    <source>
        <dbReference type="SAM" id="MobiDB-lite"/>
    </source>
</evidence>
<protein>
    <submittedName>
        <fullName evidence="2">Uncharacterized protein</fullName>
    </submittedName>
</protein>
<reference evidence="2" key="1">
    <citation type="submission" date="2020-05" db="EMBL/GenBank/DDBJ databases">
        <title>Mycena genomes resolve the evolution of fungal bioluminescence.</title>
        <authorList>
            <person name="Tsai I.J."/>
        </authorList>
    </citation>
    <scope>NUCLEOTIDE SEQUENCE</scope>
    <source>
        <strain evidence="2">160909Yilan</strain>
    </source>
</reference>
<evidence type="ECO:0000313" key="3">
    <source>
        <dbReference type="Proteomes" id="UP000623467"/>
    </source>
</evidence>
<dbReference type="Proteomes" id="UP000623467">
    <property type="component" value="Unassembled WGS sequence"/>
</dbReference>
<dbReference type="AlphaFoldDB" id="A0A8H7D0K6"/>